<evidence type="ECO:0000313" key="3">
    <source>
        <dbReference type="Proteomes" id="UP000199306"/>
    </source>
</evidence>
<dbReference type="PANTHER" id="PTHR38813:SF1">
    <property type="entry name" value="TOXIN RELE1-RELATED"/>
    <property type="match status" value="1"/>
</dbReference>
<keyword evidence="3" id="KW-1185">Reference proteome</keyword>
<dbReference type="STRING" id="1079859.SAMN04515674_101335"/>
<protein>
    <submittedName>
        <fullName evidence="2">mRNA interferase RelE/StbE</fullName>
    </submittedName>
</protein>
<name>A0A1I5MJ29_9BACT</name>
<sequence length="92" mass="10685">MIVNVSKGFIKELKKCPKQIQKGVIEILEELEKVDSVMDIKNVKKLNGYDTFYRIRIGSYRIGLEIEDGVIKIVWILTILSRGDIYKKFPPK</sequence>
<dbReference type="AlphaFoldDB" id="A0A1I5MJ29"/>
<dbReference type="PANTHER" id="PTHR38813">
    <property type="match status" value="1"/>
</dbReference>
<dbReference type="EMBL" id="FOXH01000001">
    <property type="protein sequence ID" value="SFP09648.1"/>
    <property type="molecule type" value="Genomic_DNA"/>
</dbReference>
<keyword evidence="1" id="KW-1277">Toxin-antitoxin system</keyword>
<evidence type="ECO:0000313" key="2">
    <source>
        <dbReference type="EMBL" id="SFP09648.1"/>
    </source>
</evidence>
<dbReference type="SUPFAM" id="SSF143011">
    <property type="entry name" value="RelE-like"/>
    <property type="match status" value="1"/>
</dbReference>
<dbReference type="OrthoDB" id="5570653at2"/>
<dbReference type="Gene3D" id="3.30.2310.20">
    <property type="entry name" value="RelE-like"/>
    <property type="match status" value="1"/>
</dbReference>
<evidence type="ECO:0000256" key="1">
    <source>
        <dbReference type="ARBA" id="ARBA00022649"/>
    </source>
</evidence>
<dbReference type="InterPro" id="IPR052747">
    <property type="entry name" value="TA_system_RelE_toxin"/>
</dbReference>
<dbReference type="InterPro" id="IPR035093">
    <property type="entry name" value="RelE/ParE_toxin_dom_sf"/>
</dbReference>
<dbReference type="Proteomes" id="UP000199306">
    <property type="component" value="Unassembled WGS sequence"/>
</dbReference>
<gene>
    <name evidence="2" type="ORF">SAMN04515674_101335</name>
</gene>
<reference evidence="2 3" key="1">
    <citation type="submission" date="2016-10" db="EMBL/GenBank/DDBJ databases">
        <authorList>
            <person name="de Groot N.N."/>
        </authorList>
    </citation>
    <scope>NUCLEOTIDE SEQUENCE [LARGE SCALE GENOMIC DNA]</scope>
    <source>
        <strain evidence="3">E92,LMG 26720,CCM 7988</strain>
    </source>
</reference>
<organism evidence="2 3">
    <name type="scientific">Pseudarcicella hirudinis</name>
    <dbReference type="NCBI Taxonomy" id="1079859"/>
    <lineage>
        <taxon>Bacteria</taxon>
        <taxon>Pseudomonadati</taxon>
        <taxon>Bacteroidota</taxon>
        <taxon>Cytophagia</taxon>
        <taxon>Cytophagales</taxon>
        <taxon>Flectobacillaceae</taxon>
        <taxon>Pseudarcicella</taxon>
    </lineage>
</organism>
<dbReference type="InterPro" id="IPR007712">
    <property type="entry name" value="RelE/ParE_toxin"/>
</dbReference>
<proteinExistence type="predicted"/>
<dbReference type="RefSeq" id="WP_092011094.1">
    <property type="nucleotide sequence ID" value="NZ_FOXH01000001.1"/>
</dbReference>
<dbReference type="Pfam" id="PF05016">
    <property type="entry name" value="ParE_toxin"/>
    <property type="match status" value="1"/>
</dbReference>
<accession>A0A1I5MJ29</accession>